<dbReference type="InterPro" id="IPR008965">
    <property type="entry name" value="CBM2/CBM3_carb-bd_dom_sf"/>
</dbReference>
<dbReference type="Pfam" id="PF00331">
    <property type="entry name" value="Glyco_hydro_10"/>
    <property type="match status" value="1"/>
</dbReference>
<dbReference type="SMART" id="SM00633">
    <property type="entry name" value="Glyco_10"/>
    <property type="match status" value="1"/>
</dbReference>
<evidence type="ECO:0000256" key="1">
    <source>
        <dbReference type="ARBA" id="ARBA00000681"/>
    </source>
</evidence>
<dbReference type="RefSeq" id="WP_344263970.1">
    <property type="nucleotide sequence ID" value="NZ_BAAAMJ010000044.1"/>
</dbReference>
<dbReference type="SUPFAM" id="SSF51445">
    <property type="entry name" value="(Trans)glycosidases"/>
    <property type="match status" value="1"/>
</dbReference>
<evidence type="ECO:0000256" key="10">
    <source>
        <dbReference type="RuleBase" id="RU361174"/>
    </source>
</evidence>
<gene>
    <name evidence="15" type="ORF">GCM10009716_37890</name>
</gene>
<dbReference type="PANTHER" id="PTHR31490:SF88">
    <property type="entry name" value="BETA-XYLANASE"/>
    <property type="match status" value="1"/>
</dbReference>
<evidence type="ECO:0000256" key="4">
    <source>
        <dbReference type="ARBA" id="ARBA00022729"/>
    </source>
</evidence>
<sequence>MRRLMRRAVIATAAGAMIAGTAVHTAHGSTTGPAAPAGEPSAQAQTLREAAASSGRFIGTAVADHRLNDSTYRNIAATEFSSVTAENAMKWESIEPNRGQYDWSGADRLMEFAAQNNQQTWGHTLVWHSQMPGWLENGNFGAAEFRQIMNNHIDTVMGRYRGQMDRWDVVNEVLNEDGSLRNSKWLQVLGESYIADAFRAARQADPNAKLFINDYNTDGVNAKSDGMYQLVQRLLQQGVPIDGVGFQSHMILDQIPGTYQQNLQRFADLGLEVVVTELDIRMNTPADSTRLQRQAQQYRSVTEACLAVSRCTGITVWGFSDRDSWIPDWFEGEGAANIYDENYQPKPAYYALREAFGGDGDDGGDDGGDGPGPGPEGCTADYLVMNRWNAGSVVELRVTTQQALSGWTVTFDLPAGHRVTSSWNAQVSQSGTTVTASNAAYNGNVGAGGTLSFGFQTDNGDTYAAPRVSLNGTACGA</sequence>
<dbReference type="PANTHER" id="PTHR31490">
    <property type="entry name" value="GLYCOSYL HYDROLASE"/>
    <property type="match status" value="1"/>
</dbReference>
<dbReference type="Pfam" id="PF00553">
    <property type="entry name" value="CBM_2"/>
    <property type="match status" value="1"/>
</dbReference>
<dbReference type="InterPro" id="IPR044846">
    <property type="entry name" value="GH10"/>
</dbReference>
<comment type="caution">
    <text evidence="15">The sequence shown here is derived from an EMBL/GenBank/DDBJ whole genome shotgun (WGS) entry which is preliminary data.</text>
</comment>
<evidence type="ECO:0000313" key="15">
    <source>
        <dbReference type="EMBL" id="GAA1926148.1"/>
    </source>
</evidence>
<evidence type="ECO:0000256" key="12">
    <source>
        <dbReference type="SAM" id="SignalP"/>
    </source>
</evidence>
<keyword evidence="8 10" id="KW-0624">Polysaccharide degradation</keyword>
<dbReference type="PRINTS" id="PR00134">
    <property type="entry name" value="GLHYDRLASE10"/>
</dbReference>
<evidence type="ECO:0000256" key="7">
    <source>
        <dbReference type="ARBA" id="ARBA00023295"/>
    </source>
</evidence>
<dbReference type="InterPro" id="IPR031158">
    <property type="entry name" value="GH10_AS"/>
</dbReference>
<dbReference type="Gene3D" id="2.60.40.290">
    <property type="match status" value="1"/>
</dbReference>
<comment type="similarity">
    <text evidence="2 10">Belongs to the glycosyl hydrolase 10 (cellulase F) family.</text>
</comment>
<dbReference type="InterPro" id="IPR001000">
    <property type="entry name" value="GH10_dom"/>
</dbReference>
<evidence type="ECO:0000256" key="9">
    <source>
        <dbReference type="PROSITE-ProRule" id="PRU10061"/>
    </source>
</evidence>
<dbReference type="EMBL" id="BAAAMJ010000044">
    <property type="protein sequence ID" value="GAA1926148.1"/>
    <property type="molecule type" value="Genomic_DNA"/>
</dbReference>
<evidence type="ECO:0000313" key="16">
    <source>
        <dbReference type="Proteomes" id="UP001501303"/>
    </source>
</evidence>
<dbReference type="Proteomes" id="UP001501303">
    <property type="component" value="Unassembled WGS sequence"/>
</dbReference>
<organism evidence="15 16">
    <name type="scientific">Streptomyces sodiiphilus</name>
    <dbReference type="NCBI Taxonomy" id="226217"/>
    <lineage>
        <taxon>Bacteria</taxon>
        <taxon>Bacillati</taxon>
        <taxon>Actinomycetota</taxon>
        <taxon>Actinomycetes</taxon>
        <taxon>Kitasatosporales</taxon>
        <taxon>Streptomycetaceae</taxon>
        <taxon>Streptomyces</taxon>
    </lineage>
</organism>
<dbReference type="Gene3D" id="3.20.20.80">
    <property type="entry name" value="Glycosidases"/>
    <property type="match status" value="1"/>
</dbReference>
<feature type="chain" id="PRO_5045709762" description="Beta-xylanase" evidence="12">
    <location>
        <begin position="26"/>
        <end position="477"/>
    </location>
</feature>
<dbReference type="EC" id="3.2.1.8" evidence="10"/>
<reference evidence="15 16" key="1">
    <citation type="journal article" date="2019" name="Int. J. Syst. Evol. Microbiol.">
        <title>The Global Catalogue of Microorganisms (GCM) 10K type strain sequencing project: providing services to taxonomists for standard genome sequencing and annotation.</title>
        <authorList>
            <consortium name="The Broad Institute Genomics Platform"/>
            <consortium name="The Broad Institute Genome Sequencing Center for Infectious Disease"/>
            <person name="Wu L."/>
            <person name="Ma J."/>
        </authorList>
    </citation>
    <scope>NUCLEOTIDE SEQUENCE [LARGE SCALE GENOMIC DNA]</scope>
    <source>
        <strain evidence="15 16">JCM 13581</strain>
    </source>
</reference>
<name>A0ABN2PNV3_9ACTN</name>
<dbReference type="SUPFAM" id="SSF49384">
    <property type="entry name" value="Carbohydrate-binding domain"/>
    <property type="match status" value="1"/>
</dbReference>
<evidence type="ECO:0000256" key="5">
    <source>
        <dbReference type="ARBA" id="ARBA00022801"/>
    </source>
</evidence>
<dbReference type="PROSITE" id="PS51760">
    <property type="entry name" value="GH10_2"/>
    <property type="match status" value="1"/>
</dbReference>
<protein>
    <recommendedName>
        <fullName evidence="10">Beta-xylanase</fullName>
        <ecNumber evidence="10">3.2.1.8</ecNumber>
    </recommendedName>
</protein>
<feature type="domain" description="CBM2" evidence="13">
    <location>
        <begin position="371"/>
        <end position="477"/>
    </location>
</feature>
<evidence type="ECO:0000256" key="8">
    <source>
        <dbReference type="ARBA" id="ARBA00023326"/>
    </source>
</evidence>
<evidence type="ECO:0000259" key="13">
    <source>
        <dbReference type="PROSITE" id="PS51173"/>
    </source>
</evidence>
<dbReference type="PROSITE" id="PS51173">
    <property type="entry name" value="CBM2"/>
    <property type="match status" value="1"/>
</dbReference>
<keyword evidence="4 12" id="KW-0732">Signal</keyword>
<dbReference type="InterPro" id="IPR012291">
    <property type="entry name" value="CBM2_carb-bd_dom_sf"/>
</dbReference>
<feature type="active site" description="Nucleophile" evidence="9">
    <location>
        <position position="277"/>
    </location>
</feature>
<dbReference type="PROSITE" id="PS00591">
    <property type="entry name" value="GH10_1"/>
    <property type="match status" value="1"/>
</dbReference>
<evidence type="ECO:0000256" key="2">
    <source>
        <dbReference type="ARBA" id="ARBA00007495"/>
    </source>
</evidence>
<keyword evidence="5 10" id="KW-0378">Hydrolase</keyword>
<dbReference type="SMART" id="SM00637">
    <property type="entry name" value="CBD_II"/>
    <property type="match status" value="1"/>
</dbReference>
<evidence type="ECO:0000256" key="3">
    <source>
        <dbReference type="ARBA" id="ARBA00022651"/>
    </source>
</evidence>
<evidence type="ECO:0000256" key="11">
    <source>
        <dbReference type="SAM" id="MobiDB-lite"/>
    </source>
</evidence>
<feature type="domain" description="GH10" evidence="14">
    <location>
        <begin position="41"/>
        <end position="355"/>
    </location>
</feature>
<dbReference type="InterPro" id="IPR001919">
    <property type="entry name" value="CBD2"/>
</dbReference>
<proteinExistence type="inferred from homology"/>
<keyword evidence="7 10" id="KW-0326">Glycosidase</keyword>
<evidence type="ECO:0000256" key="6">
    <source>
        <dbReference type="ARBA" id="ARBA00023277"/>
    </source>
</evidence>
<feature type="signal peptide" evidence="12">
    <location>
        <begin position="1"/>
        <end position="25"/>
    </location>
</feature>
<feature type="region of interest" description="Disordered" evidence="11">
    <location>
        <begin position="354"/>
        <end position="378"/>
    </location>
</feature>
<keyword evidence="16" id="KW-1185">Reference proteome</keyword>
<keyword evidence="3" id="KW-0858">Xylan degradation</keyword>
<dbReference type="InterPro" id="IPR017853">
    <property type="entry name" value="GH"/>
</dbReference>
<accession>A0ABN2PNV3</accession>
<comment type="catalytic activity">
    <reaction evidence="1 10">
        <text>Endohydrolysis of (1-&gt;4)-beta-D-xylosidic linkages in xylans.</text>
        <dbReference type="EC" id="3.2.1.8"/>
    </reaction>
</comment>
<feature type="compositionally biased region" description="Acidic residues" evidence="11">
    <location>
        <begin position="359"/>
        <end position="368"/>
    </location>
</feature>
<keyword evidence="6 10" id="KW-0119">Carbohydrate metabolism</keyword>
<evidence type="ECO:0000259" key="14">
    <source>
        <dbReference type="PROSITE" id="PS51760"/>
    </source>
</evidence>